<evidence type="ECO:0000256" key="1">
    <source>
        <dbReference type="ARBA" id="ARBA00004141"/>
    </source>
</evidence>
<accession>A0ABW5ZT99</accession>
<reference evidence="8" key="1">
    <citation type="journal article" date="2019" name="Int. J. Syst. Evol. Microbiol.">
        <title>The Global Catalogue of Microorganisms (GCM) 10K type strain sequencing project: providing services to taxonomists for standard genome sequencing and annotation.</title>
        <authorList>
            <consortium name="The Broad Institute Genomics Platform"/>
            <consortium name="The Broad Institute Genome Sequencing Center for Infectious Disease"/>
            <person name="Wu L."/>
            <person name="Ma J."/>
        </authorList>
    </citation>
    <scope>NUCLEOTIDE SEQUENCE [LARGE SCALE GENOMIC DNA]</scope>
    <source>
        <strain evidence="8">KCTC 32514</strain>
    </source>
</reference>
<feature type="transmembrane region" description="Helical" evidence="5">
    <location>
        <begin position="137"/>
        <end position="156"/>
    </location>
</feature>
<dbReference type="PANTHER" id="PTHR37422:SF13">
    <property type="entry name" value="LIPOPOLYSACCHARIDE BIOSYNTHESIS PROTEIN PA4999-RELATED"/>
    <property type="match status" value="1"/>
</dbReference>
<feature type="transmembrane region" description="Helical" evidence="5">
    <location>
        <begin position="207"/>
        <end position="227"/>
    </location>
</feature>
<name>A0ABW5ZT99_9FLAO</name>
<evidence type="ECO:0000313" key="8">
    <source>
        <dbReference type="Proteomes" id="UP001597548"/>
    </source>
</evidence>
<evidence type="ECO:0000256" key="4">
    <source>
        <dbReference type="ARBA" id="ARBA00023136"/>
    </source>
</evidence>
<dbReference type="RefSeq" id="WP_194508256.1">
    <property type="nucleotide sequence ID" value="NZ_JADILU010000004.1"/>
</dbReference>
<organism evidence="7 8">
    <name type="scientific">Psychroserpens luteus</name>
    <dbReference type="NCBI Taxonomy" id="1434066"/>
    <lineage>
        <taxon>Bacteria</taxon>
        <taxon>Pseudomonadati</taxon>
        <taxon>Bacteroidota</taxon>
        <taxon>Flavobacteriia</taxon>
        <taxon>Flavobacteriales</taxon>
        <taxon>Flavobacteriaceae</taxon>
        <taxon>Psychroserpens</taxon>
    </lineage>
</organism>
<dbReference type="PANTHER" id="PTHR37422">
    <property type="entry name" value="TEICHURONIC ACID BIOSYNTHESIS PROTEIN TUAE"/>
    <property type="match status" value="1"/>
</dbReference>
<feature type="domain" description="O-antigen ligase-related" evidence="6">
    <location>
        <begin position="246"/>
        <end position="391"/>
    </location>
</feature>
<dbReference type="Pfam" id="PF04932">
    <property type="entry name" value="Wzy_C"/>
    <property type="match status" value="1"/>
</dbReference>
<keyword evidence="2 5" id="KW-0812">Transmembrane</keyword>
<dbReference type="InterPro" id="IPR051533">
    <property type="entry name" value="WaaL-like"/>
</dbReference>
<feature type="transmembrane region" description="Helical" evidence="5">
    <location>
        <begin position="259"/>
        <end position="276"/>
    </location>
</feature>
<dbReference type="GO" id="GO:0016874">
    <property type="term" value="F:ligase activity"/>
    <property type="evidence" value="ECO:0007669"/>
    <property type="project" value="UniProtKB-KW"/>
</dbReference>
<feature type="transmembrane region" description="Helical" evidence="5">
    <location>
        <begin position="80"/>
        <end position="100"/>
    </location>
</feature>
<dbReference type="Proteomes" id="UP001597548">
    <property type="component" value="Unassembled WGS sequence"/>
</dbReference>
<keyword evidence="4 5" id="KW-0472">Membrane</keyword>
<comment type="caution">
    <text evidence="7">The sequence shown here is derived from an EMBL/GenBank/DDBJ whole genome shotgun (WGS) entry which is preliminary data.</text>
</comment>
<feature type="transmembrane region" description="Helical" evidence="5">
    <location>
        <begin position="20"/>
        <end position="45"/>
    </location>
</feature>
<sequence length="459" mass="51228">MKNKFLKANDNYVSQVVLHILLGILLYLFDPFATVYFLIVVAYFLIKIFTSPDSKKVEEILFACAYISGGEVLFRMTKGAISYEACKYLVIVFVIIGLFFKGVNYRAYPYFFYLIALVPAIIVASKTLGYQSDFRRSIAFVLSGPVCLGLASLFTFDKKLTNEKMLKVILYLGLPSITMTTYLFLYNPSIKDTLSGTASNAATSGGFGPNQVSTALGLGIFAIVVRLFMKSPTVFLKVLNLLILGGMAFRAIITFSRGGIYSAIIISFAFLVIVFFKSSSKKKTNMVLTFIVFALAISVTWIISSNQTSGLIDKRYANEDSLGRDKGDITTGRLDLFMEEMDGFLSSPFFGVGASRIKDIRLEEKGLKVPSHNEVGRLLSEHGILGIIILLILIIKPLAYRSSNKKSFYFYAFFGFWFATINHSGMRIAAPAFLYALCLINITYEKNPVHRKQITKQIK</sequence>
<keyword evidence="7" id="KW-0436">Ligase</keyword>
<feature type="transmembrane region" description="Helical" evidence="5">
    <location>
        <begin position="234"/>
        <end position="253"/>
    </location>
</feature>
<feature type="transmembrane region" description="Helical" evidence="5">
    <location>
        <begin position="285"/>
        <end position="304"/>
    </location>
</feature>
<dbReference type="EMBL" id="JBHUOS010000009">
    <property type="protein sequence ID" value="MFD2916249.1"/>
    <property type="molecule type" value="Genomic_DNA"/>
</dbReference>
<keyword evidence="3 5" id="KW-1133">Transmembrane helix</keyword>
<feature type="transmembrane region" description="Helical" evidence="5">
    <location>
        <begin position="107"/>
        <end position="125"/>
    </location>
</feature>
<feature type="transmembrane region" description="Helical" evidence="5">
    <location>
        <begin position="407"/>
        <end position="422"/>
    </location>
</feature>
<comment type="subcellular location">
    <subcellularLocation>
        <location evidence="1">Membrane</location>
        <topology evidence="1">Multi-pass membrane protein</topology>
    </subcellularLocation>
</comment>
<feature type="transmembrane region" description="Helical" evidence="5">
    <location>
        <begin position="168"/>
        <end position="187"/>
    </location>
</feature>
<evidence type="ECO:0000256" key="2">
    <source>
        <dbReference type="ARBA" id="ARBA00022692"/>
    </source>
</evidence>
<evidence type="ECO:0000313" key="7">
    <source>
        <dbReference type="EMBL" id="MFD2916249.1"/>
    </source>
</evidence>
<feature type="transmembrane region" description="Helical" evidence="5">
    <location>
        <begin position="428"/>
        <end position="444"/>
    </location>
</feature>
<evidence type="ECO:0000259" key="6">
    <source>
        <dbReference type="Pfam" id="PF04932"/>
    </source>
</evidence>
<protein>
    <submittedName>
        <fullName evidence="7">O-antigen ligase family protein</fullName>
    </submittedName>
</protein>
<evidence type="ECO:0000256" key="5">
    <source>
        <dbReference type="SAM" id="Phobius"/>
    </source>
</evidence>
<proteinExistence type="predicted"/>
<evidence type="ECO:0000256" key="3">
    <source>
        <dbReference type="ARBA" id="ARBA00022989"/>
    </source>
</evidence>
<gene>
    <name evidence="7" type="ORF">ACFS29_11405</name>
</gene>
<feature type="transmembrane region" description="Helical" evidence="5">
    <location>
        <begin position="375"/>
        <end position="395"/>
    </location>
</feature>
<keyword evidence="8" id="KW-1185">Reference proteome</keyword>
<dbReference type="InterPro" id="IPR007016">
    <property type="entry name" value="O-antigen_ligase-rel_domated"/>
</dbReference>